<dbReference type="Proteomes" id="UP000054075">
    <property type="component" value="Unassembled WGS sequence"/>
</dbReference>
<keyword evidence="2" id="KW-1185">Reference proteome</keyword>
<sequence length="135" mass="15482">MGACILGIARHINPAYMKVLARQTTQAGQRVWRNKVWGDAARDYHISLLKQQYPGSEVKSEFHMRTPRGARFLDGAVISDRKFEKGYEVKTCITDGSRAQQWKTAWIREQGYTVEVVRYPGCPVNLSNYTNCRVQ</sequence>
<accession>A8PKE7</accession>
<dbReference type="EMBL" id="AAQJ02000001">
    <property type="protein sequence ID" value="EDP45737.1"/>
    <property type="molecule type" value="Genomic_DNA"/>
</dbReference>
<proteinExistence type="predicted"/>
<evidence type="ECO:0000313" key="2">
    <source>
        <dbReference type="Proteomes" id="UP000054075"/>
    </source>
</evidence>
<evidence type="ECO:0000313" key="1">
    <source>
        <dbReference type="EMBL" id="EDP45737.1"/>
    </source>
</evidence>
<dbReference type="STRING" id="59196.RICGR_0144"/>
<organism evidence="1 2">
    <name type="scientific">Rickettsiella grylli</name>
    <dbReference type="NCBI Taxonomy" id="59196"/>
    <lineage>
        <taxon>Bacteria</taxon>
        <taxon>Pseudomonadati</taxon>
        <taxon>Pseudomonadota</taxon>
        <taxon>Gammaproteobacteria</taxon>
        <taxon>Legionellales</taxon>
        <taxon>Coxiellaceae</taxon>
        <taxon>Rickettsiella</taxon>
    </lineage>
</organism>
<reference evidence="1" key="1">
    <citation type="submission" date="2006-04" db="EMBL/GenBank/DDBJ databases">
        <authorList>
            <person name="Seshadri R."/>
            <person name="Federici B.A."/>
        </authorList>
    </citation>
    <scope>NUCLEOTIDE SEQUENCE [LARGE SCALE GENOMIC DNA]</scope>
</reference>
<protein>
    <submittedName>
        <fullName evidence="1">Uncharacterized protein</fullName>
    </submittedName>
</protein>
<dbReference type="AlphaFoldDB" id="A8PKE7"/>
<gene>
    <name evidence="1" type="ORF">RICGR_0144</name>
</gene>
<dbReference type="RefSeq" id="WP_006034725.1">
    <property type="nucleotide sequence ID" value="NZ_AAQJ02000001.1"/>
</dbReference>
<comment type="caution">
    <text evidence="1">The sequence shown here is derived from an EMBL/GenBank/DDBJ whole genome shotgun (WGS) entry which is preliminary data.</text>
</comment>
<name>A8PKE7_9COXI</name>
<reference evidence="1" key="2">
    <citation type="submission" date="2007-10" db="EMBL/GenBank/DDBJ databases">
        <authorList>
            <person name="Myers G.S."/>
        </authorList>
    </citation>
    <scope>NUCLEOTIDE SEQUENCE [LARGE SCALE GENOMIC DNA]</scope>
</reference>